<comment type="caution">
    <text evidence="1">The sequence shown here is derived from an EMBL/GenBank/DDBJ whole genome shotgun (WGS) entry which is preliminary data.</text>
</comment>
<evidence type="ECO:0000313" key="2">
    <source>
        <dbReference type="Proteomes" id="UP000499080"/>
    </source>
</evidence>
<gene>
    <name evidence="1" type="ORF">AVEN_214093_1</name>
</gene>
<accession>A0A4Y2C7J3</accession>
<name>A0A4Y2C7J3_ARAVE</name>
<dbReference type="Proteomes" id="UP000499080">
    <property type="component" value="Unassembled WGS sequence"/>
</dbReference>
<dbReference type="EMBL" id="BGPR01000153">
    <property type="protein sequence ID" value="GBM00014.1"/>
    <property type="molecule type" value="Genomic_DNA"/>
</dbReference>
<sequence>MDAEDFKSALAYSMKYEATKTVSKTSQNVRSIKIEDGTGKERDEKFDCLLKTSNSLAAGKKTIPRRNPKVACWKFNKKRHVQRECQVITSV</sequence>
<evidence type="ECO:0000313" key="1">
    <source>
        <dbReference type="EMBL" id="GBM00014.1"/>
    </source>
</evidence>
<keyword evidence="2" id="KW-1185">Reference proteome</keyword>
<proteinExistence type="predicted"/>
<protein>
    <submittedName>
        <fullName evidence="1">Uncharacterized protein</fullName>
    </submittedName>
</protein>
<organism evidence="1 2">
    <name type="scientific">Araneus ventricosus</name>
    <name type="common">Orbweaver spider</name>
    <name type="synonym">Epeira ventricosa</name>
    <dbReference type="NCBI Taxonomy" id="182803"/>
    <lineage>
        <taxon>Eukaryota</taxon>
        <taxon>Metazoa</taxon>
        <taxon>Ecdysozoa</taxon>
        <taxon>Arthropoda</taxon>
        <taxon>Chelicerata</taxon>
        <taxon>Arachnida</taxon>
        <taxon>Araneae</taxon>
        <taxon>Araneomorphae</taxon>
        <taxon>Entelegynae</taxon>
        <taxon>Araneoidea</taxon>
        <taxon>Araneidae</taxon>
        <taxon>Araneus</taxon>
    </lineage>
</organism>
<reference evidence="1 2" key="1">
    <citation type="journal article" date="2019" name="Sci. Rep.">
        <title>Orb-weaving spider Araneus ventricosus genome elucidates the spidroin gene catalogue.</title>
        <authorList>
            <person name="Kono N."/>
            <person name="Nakamura H."/>
            <person name="Ohtoshi R."/>
            <person name="Moran D.A.P."/>
            <person name="Shinohara A."/>
            <person name="Yoshida Y."/>
            <person name="Fujiwara M."/>
            <person name="Mori M."/>
            <person name="Tomita M."/>
            <person name="Arakawa K."/>
        </authorList>
    </citation>
    <scope>NUCLEOTIDE SEQUENCE [LARGE SCALE GENOMIC DNA]</scope>
</reference>
<dbReference type="OrthoDB" id="6091153at2759"/>
<dbReference type="AlphaFoldDB" id="A0A4Y2C7J3"/>